<dbReference type="Pfam" id="PF00756">
    <property type="entry name" value="Esterase"/>
    <property type="match status" value="1"/>
</dbReference>
<sequence>MKLLAALLLAVAFTAPAAEPVPLPQVGAGRVERLADFASKYVPARNVDVWLPPGYPAQAPYAVLYMHDGQMLFDAAHTWNHQEWRVDEVASALMAQHKVRPFIVVGIWNAGPLRMSEYFPQKPWEALTPAQQTHLYKQKQGEAPLLPQPPYADRYLEFLVEELKPFIDHHYAVDPRPQSTFTMGSSMGALVSMYALAEYPQVFGGAACMSTHWPGTSLQEDPANPGPAAFQAYIAAHFPPPGAHRIYFDHGTQTLDALYADRQAKVDAILRAKGYGPADFESLAFPGADHSEKSWAARLDRPLVFLLGPPPDSAAAH</sequence>
<feature type="signal peptide" evidence="1">
    <location>
        <begin position="1"/>
        <end position="17"/>
    </location>
</feature>
<dbReference type="STRING" id="1475481.GCA_000953855_00870"/>
<gene>
    <name evidence="2" type="ORF">MBSD_1508</name>
    <name evidence="3" type="ORF">MBSD_n0858</name>
</gene>
<dbReference type="InterPro" id="IPR050583">
    <property type="entry name" value="Mycobacterial_A85_antigen"/>
</dbReference>
<organism evidence="3">
    <name type="scientific">Mizugakiibacter sediminis</name>
    <dbReference type="NCBI Taxonomy" id="1475481"/>
    <lineage>
        <taxon>Bacteria</taxon>
        <taxon>Pseudomonadati</taxon>
        <taxon>Pseudomonadota</taxon>
        <taxon>Gammaproteobacteria</taxon>
        <taxon>Lysobacterales</taxon>
        <taxon>Rhodanobacteraceae</taxon>
        <taxon>Mizugakiibacter</taxon>
    </lineage>
</organism>
<evidence type="ECO:0000256" key="1">
    <source>
        <dbReference type="SAM" id="SignalP"/>
    </source>
</evidence>
<reference evidence="3" key="2">
    <citation type="submission" date="2015-08" db="EMBL/GenBank/DDBJ databases">
        <title>Complete DNA Sequence of Pseudomonas syringae pv. actinidiae, the Causal Agent of Kiwifruit Canker Disease.</title>
        <authorList>
            <person name="Rikkerink E.H.A."/>
            <person name="Fineran P.C."/>
        </authorList>
    </citation>
    <scope>NUCLEOTIDE SEQUENCE</scope>
    <source>
        <strain evidence="3">SkMP5</strain>
    </source>
</reference>
<dbReference type="PANTHER" id="PTHR48098">
    <property type="entry name" value="ENTEROCHELIN ESTERASE-RELATED"/>
    <property type="match status" value="1"/>
</dbReference>
<dbReference type="InterPro" id="IPR000801">
    <property type="entry name" value="Esterase-like"/>
</dbReference>
<dbReference type="Proteomes" id="UP000253740">
    <property type="component" value="Unassembled WGS sequence"/>
</dbReference>
<dbReference type="SUPFAM" id="SSF53474">
    <property type="entry name" value="alpha/beta-Hydrolases"/>
    <property type="match status" value="1"/>
</dbReference>
<dbReference type="PANTHER" id="PTHR48098:SF6">
    <property type="entry name" value="FERRI-BACILLIBACTIN ESTERASE BESA"/>
    <property type="match status" value="1"/>
</dbReference>
<name>A0A0K8QL17_9GAMM</name>
<evidence type="ECO:0000313" key="2">
    <source>
        <dbReference type="EMBL" id="GAN44970.1"/>
    </source>
</evidence>
<keyword evidence="1" id="KW-0732">Signal</keyword>
<feature type="chain" id="PRO_5007414701" evidence="1">
    <location>
        <begin position="18"/>
        <end position="317"/>
    </location>
</feature>
<dbReference type="Gene3D" id="3.40.50.1820">
    <property type="entry name" value="alpha/beta hydrolase"/>
    <property type="match status" value="1"/>
</dbReference>
<evidence type="ECO:0000313" key="4">
    <source>
        <dbReference type="Proteomes" id="UP000253740"/>
    </source>
</evidence>
<proteinExistence type="predicted"/>
<dbReference type="EMBL" id="DF952379">
    <property type="protein sequence ID" value="GAN44970.1"/>
    <property type="molecule type" value="Genomic_DNA"/>
</dbReference>
<dbReference type="InterPro" id="IPR029058">
    <property type="entry name" value="AB_hydrolase_fold"/>
</dbReference>
<reference evidence="2" key="1">
    <citation type="submission" date="2015-03" db="EMBL/GenBank/DDBJ databases">
        <title>Draft genome sequence of Mizugakiibacter sediminis skMP5.</title>
        <authorList>
            <person name="Watanabe T."/>
            <person name="Kojima H."/>
            <person name="Fukui M."/>
        </authorList>
    </citation>
    <scope>NUCLEOTIDE SEQUENCE</scope>
    <source>
        <strain evidence="2">SkMP5</strain>
    </source>
</reference>
<dbReference type="EMBL" id="DF970162">
    <property type="protein sequence ID" value="GAP65568.1"/>
    <property type="molecule type" value="Genomic_DNA"/>
</dbReference>
<dbReference type="OrthoDB" id="6381520at2"/>
<dbReference type="AlphaFoldDB" id="A0A0K8QL17"/>
<protein>
    <submittedName>
        <fullName evidence="2">Esterase</fullName>
    </submittedName>
    <submittedName>
        <fullName evidence="3">Putative alpha-dextrin endo-1 6-alpha-glucosidase</fullName>
    </submittedName>
</protein>
<dbReference type="HOGENOM" id="CLU_039834_1_2_6"/>
<keyword evidence="4" id="KW-1185">Reference proteome</keyword>
<dbReference type="RefSeq" id="WP_062535436.1">
    <property type="nucleotide sequence ID" value="NZ_DF970162.1"/>
</dbReference>
<accession>A0A0K8QL17</accession>
<evidence type="ECO:0000313" key="3">
    <source>
        <dbReference type="EMBL" id="GAP65568.1"/>
    </source>
</evidence>